<dbReference type="Gene3D" id="1.10.2020.10">
    <property type="entry name" value="uronate isomerase, domain 2, chain A"/>
    <property type="match status" value="1"/>
</dbReference>
<keyword evidence="6 7" id="KW-0413">Isomerase</keyword>
<dbReference type="NCBIfam" id="NF002794">
    <property type="entry name" value="PRK02925.1"/>
    <property type="match status" value="1"/>
</dbReference>
<evidence type="ECO:0000256" key="2">
    <source>
        <dbReference type="ARBA" id="ARBA00004892"/>
    </source>
</evidence>
<dbReference type="InterPro" id="IPR032466">
    <property type="entry name" value="Metal_Hydrolase"/>
</dbReference>
<sequence>MRAMSPSIAADPDRLMPVDPAARSVARTLHALVGGLPIISPHGHVDAALLEKNERFPDPATMLISPDHYVTRLIHASGVPLDRLRVGGTVAVEPRETWRSFCAAWHTFDGTASGYWLRSEFVNVFGIDDGRIDAEHSDETFDAIEARLASAEFLPRALFAAFNIEVLATTDDPLDDLAAHRALAADPTFAGRVLPTFRPDAYLKTNSPGWAQRVETLVDVAGDGLTGHAGYLRALENRRAHFIANGAVSTDHGSRTAQTLRLDASDAEALFDSARRGEATEADADLFEAHMMYQMARMAVSDGLVMTMHPGILRNHHTATFAAFGPDTGHDIPVAVDYTNGLRALLEDFGTAEGFHFVPFTTDETVFSREIAPLAGFYPALYVGAPWWFLDAPDAMLRFRSAVTETAGFSRSSGFIDDTRAFASIPARHDASRRTEAAFLARLVVERRITEQRAAEIIVDLVDSSPRRVFKL</sequence>
<evidence type="ECO:0000313" key="7">
    <source>
        <dbReference type="EMBL" id="MET4582102.1"/>
    </source>
</evidence>
<protein>
    <recommendedName>
        <fullName evidence="5">Uronate isomerase</fullName>
        <ecNumber evidence="4">5.3.1.12</ecNumber>
    </recommendedName>
</protein>
<comment type="caution">
    <text evidence="7">The sequence shown here is derived from an EMBL/GenBank/DDBJ whole genome shotgun (WGS) entry which is preliminary data.</text>
</comment>
<evidence type="ECO:0000256" key="5">
    <source>
        <dbReference type="ARBA" id="ARBA00020555"/>
    </source>
</evidence>
<evidence type="ECO:0000256" key="1">
    <source>
        <dbReference type="ARBA" id="ARBA00001165"/>
    </source>
</evidence>
<comment type="pathway">
    <text evidence="2">Carbohydrate metabolism; pentose and glucuronate interconversion.</text>
</comment>
<dbReference type="Proteomes" id="UP001549257">
    <property type="component" value="Unassembled WGS sequence"/>
</dbReference>
<name>A0ABV2QNJ6_9MICO</name>
<dbReference type="PANTHER" id="PTHR30068">
    <property type="entry name" value="URONATE ISOMERASE"/>
    <property type="match status" value="1"/>
</dbReference>
<proteinExistence type="inferred from homology"/>
<evidence type="ECO:0000256" key="4">
    <source>
        <dbReference type="ARBA" id="ARBA00012546"/>
    </source>
</evidence>
<dbReference type="EC" id="5.3.1.12" evidence="4"/>
<organism evidence="7 8">
    <name type="scientific">Conyzicola nivalis</name>
    <dbReference type="NCBI Taxonomy" id="1477021"/>
    <lineage>
        <taxon>Bacteria</taxon>
        <taxon>Bacillati</taxon>
        <taxon>Actinomycetota</taxon>
        <taxon>Actinomycetes</taxon>
        <taxon>Micrococcales</taxon>
        <taxon>Microbacteriaceae</taxon>
        <taxon>Conyzicola</taxon>
    </lineage>
</organism>
<accession>A0ABV2QNJ6</accession>
<dbReference type="PANTHER" id="PTHR30068:SF4">
    <property type="entry name" value="URONATE ISOMERASE"/>
    <property type="match status" value="1"/>
</dbReference>
<evidence type="ECO:0000256" key="3">
    <source>
        <dbReference type="ARBA" id="ARBA00008397"/>
    </source>
</evidence>
<dbReference type="EMBL" id="JBEPSJ010000001">
    <property type="protein sequence ID" value="MET4582102.1"/>
    <property type="molecule type" value="Genomic_DNA"/>
</dbReference>
<evidence type="ECO:0000313" key="8">
    <source>
        <dbReference type="Proteomes" id="UP001549257"/>
    </source>
</evidence>
<gene>
    <name evidence="7" type="ORF">ABIE21_001592</name>
</gene>
<dbReference type="InterPro" id="IPR003766">
    <property type="entry name" value="Uronate_isomerase"/>
</dbReference>
<reference evidence="7 8" key="1">
    <citation type="submission" date="2024-06" db="EMBL/GenBank/DDBJ databases">
        <title>Sorghum-associated microbial communities from plants grown in Nebraska, USA.</title>
        <authorList>
            <person name="Schachtman D."/>
        </authorList>
    </citation>
    <scope>NUCLEOTIDE SEQUENCE [LARGE SCALE GENOMIC DNA]</scope>
    <source>
        <strain evidence="7 8">2857</strain>
    </source>
</reference>
<evidence type="ECO:0000256" key="6">
    <source>
        <dbReference type="ARBA" id="ARBA00023235"/>
    </source>
</evidence>
<comment type="catalytic activity">
    <reaction evidence="1">
        <text>D-glucuronate = D-fructuronate</text>
        <dbReference type="Rhea" id="RHEA:13049"/>
        <dbReference type="ChEBI" id="CHEBI:58720"/>
        <dbReference type="ChEBI" id="CHEBI:59863"/>
        <dbReference type="EC" id="5.3.1.12"/>
    </reaction>
</comment>
<keyword evidence="8" id="KW-1185">Reference proteome</keyword>
<comment type="similarity">
    <text evidence="3">Belongs to the metallo-dependent hydrolases superfamily. Uronate isomerase family.</text>
</comment>
<dbReference type="Gene3D" id="3.20.20.140">
    <property type="entry name" value="Metal-dependent hydrolases"/>
    <property type="match status" value="1"/>
</dbReference>
<dbReference type="SUPFAM" id="SSF51556">
    <property type="entry name" value="Metallo-dependent hydrolases"/>
    <property type="match status" value="1"/>
</dbReference>
<dbReference type="Pfam" id="PF02614">
    <property type="entry name" value="UxaC"/>
    <property type="match status" value="1"/>
</dbReference>
<dbReference type="GO" id="GO:0008880">
    <property type="term" value="F:glucuronate isomerase activity"/>
    <property type="evidence" value="ECO:0007669"/>
    <property type="project" value="UniProtKB-EC"/>
</dbReference>